<keyword evidence="2" id="KW-1185">Reference proteome</keyword>
<dbReference type="AlphaFoldDB" id="A0A2Z6M1W9"/>
<evidence type="ECO:0000313" key="1">
    <source>
        <dbReference type="EMBL" id="GAU24818.1"/>
    </source>
</evidence>
<accession>A0A2Z6M1W9</accession>
<organism evidence="1 2">
    <name type="scientific">Trifolium subterraneum</name>
    <name type="common">Subterranean clover</name>
    <dbReference type="NCBI Taxonomy" id="3900"/>
    <lineage>
        <taxon>Eukaryota</taxon>
        <taxon>Viridiplantae</taxon>
        <taxon>Streptophyta</taxon>
        <taxon>Embryophyta</taxon>
        <taxon>Tracheophyta</taxon>
        <taxon>Spermatophyta</taxon>
        <taxon>Magnoliopsida</taxon>
        <taxon>eudicotyledons</taxon>
        <taxon>Gunneridae</taxon>
        <taxon>Pentapetalae</taxon>
        <taxon>rosids</taxon>
        <taxon>fabids</taxon>
        <taxon>Fabales</taxon>
        <taxon>Fabaceae</taxon>
        <taxon>Papilionoideae</taxon>
        <taxon>50 kb inversion clade</taxon>
        <taxon>NPAAA clade</taxon>
        <taxon>Hologalegina</taxon>
        <taxon>IRL clade</taxon>
        <taxon>Trifolieae</taxon>
        <taxon>Trifolium</taxon>
    </lineage>
</organism>
<name>A0A2Z6M1W9_TRISU</name>
<proteinExistence type="predicted"/>
<sequence length="91" mass="9564">MAAVTLVGPPEIYTLKSTTTAVAPTVTTADAAPTNNAFLDHMLANFNTLSTTTGRNPPMGFTENMSPTFLSTEAMEAAIAGPEYQKLVVLD</sequence>
<reference evidence="2" key="1">
    <citation type="journal article" date="2017" name="Front. Plant Sci.">
        <title>Climate Clever Clovers: New Paradigm to Reduce the Environmental Footprint of Ruminants by Breeding Low Methanogenic Forages Utilizing Haplotype Variation.</title>
        <authorList>
            <person name="Kaur P."/>
            <person name="Appels R."/>
            <person name="Bayer P.E."/>
            <person name="Keeble-Gagnere G."/>
            <person name="Wang J."/>
            <person name="Hirakawa H."/>
            <person name="Shirasawa K."/>
            <person name="Vercoe P."/>
            <person name="Stefanova K."/>
            <person name="Durmic Z."/>
            <person name="Nichols P."/>
            <person name="Revell C."/>
            <person name="Isobe S.N."/>
            <person name="Edwards D."/>
            <person name="Erskine W."/>
        </authorList>
    </citation>
    <scope>NUCLEOTIDE SEQUENCE [LARGE SCALE GENOMIC DNA]</scope>
    <source>
        <strain evidence="2">cv. Daliak</strain>
    </source>
</reference>
<gene>
    <name evidence="1" type="ORF">TSUD_157310</name>
</gene>
<dbReference type="Proteomes" id="UP000242715">
    <property type="component" value="Unassembled WGS sequence"/>
</dbReference>
<evidence type="ECO:0000313" key="2">
    <source>
        <dbReference type="Proteomes" id="UP000242715"/>
    </source>
</evidence>
<protein>
    <submittedName>
        <fullName evidence="1">Uncharacterized protein</fullName>
    </submittedName>
</protein>
<dbReference type="OrthoDB" id="1934832at2759"/>
<dbReference type="EMBL" id="DF973297">
    <property type="protein sequence ID" value="GAU24818.1"/>
    <property type="molecule type" value="Genomic_DNA"/>
</dbReference>